<evidence type="ECO:0000313" key="2">
    <source>
        <dbReference type="Proteomes" id="UP000186817"/>
    </source>
</evidence>
<keyword evidence="2" id="KW-1185">Reference proteome</keyword>
<name>A0A1Q9D960_SYMMI</name>
<reference evidence="1 2" key="1">
    <citation type="submission" date="2016-02" db="EMBL/GenBank/DDBJ databases">
        <title>Genome analysis of coral dinoflagellate symbionts highlights evolutionary adaptations to a symbiotic lifestyle.</title>
        <authorList>
            <person name="Aranda M."/>
            <person name="Li Y."/>
            <person name="Liew Y.J."/>
            <person name="Baumgarten S."/>
            <person name="Simakov O."/>
            <person name="Wilson M."/>
            <person name="Piel J."/>
            <person name="Ashoor H."/>
            <person name="Bougouffa S."/>
            <person name="Bajic V.B."/>
            <person name="Ryu T."/>
            <person name="Ravasi T."/>
            <person name="Bayer T."/>
            <person name="Micklem G."/>
            <person name="Kim H."/>
            <person name="Bhak J."/>
            <person name="Lajeunesse T.C."/>
            <person name="Voolstra C.R."/>
        </authorList>
    </citation>
    <scope>NUCLEOTIDE SEQUENCE [LARGE SCALE GENOMIC DNA]</scope>
    <source>
        <strain evidence="1 2">CCMP2467</strain>
    </source>
</reference>
<evidence type="ECO:0000313" key="1">
    <source>
        <dbReference type="EMBL" id="OLP91669.1"/>
    </source>
</evidence>
<dbReference type="EMBL" id="LSRX01000654">
    <property type="protein sequence ID" value="OLP91669.1"/>
    <property type="molecule type" value="Genomic_DNA"/>
</dbReference>
<gene>
    <name evidence="1" type="ORF">AK812_SmicGene26573</name>
</gene>
<protein>
    <submittedName>
        <fullName evidence="1">Uncharacterized protein</fullName>
    </submittedName>
</protein>
<organism evidence="1 2">
    <name type="scientific">Symbiodinium microadriaticum</name>
    <name type="common">Dinoflagellate</name>
    <name type="synonym">Zooxanthella microadriatica</name>
    <dbReference type="NCBI Taxonomy" id="2951"/>
    <lineage>
        <taxon>Eukaryota</taxon>
        <taxon>Sar</taxon>
        <taxon>Alveolata</taxon>
        <taxon>Dinophyceae</taxon>
        <taxon>Suessiales</taxon>
        <taxon>Symbiodiniaceae</taxon>
        <taxon>Symbiodinium</taxon>
    </lineage>
</organism>
<accession>A0A1Q9D960</accession>
<dbReference type="Proteomes" id="UP000186817">
    <property type="component" value="Unassembled WGS sequence"/>
</dbReference>
<sequence>MAFCYAGFAETLPPSSATFLRELILAKVGSLEQLEKEAFRMAAGGEKGCALASDLELHRQLRELWKDWLEAQDLGEAELLDVAEEGLPVGILDPLPRTPHVFEEQLKWPLENSRRPRGSHVLERYGEHTAIAALAIIVEDEELDKKRIIHAHRRYKHSAKEHGYLACQRPLPEARYLVGRVLRLLARTGKTVAFAQRLGRLGFASIVLDWERPFLGPLHAWSSAVQGNPGSLTLPTMVRVLCGWLADRLESGGRLQKPEPLLEGAAPLSFFTDAKAEAGRAWIGGFLELVDGCQGPWFSLEVVESWAPWAFAIGDPGKVIAALELLATLVGVRLWVPDGDAKKTSRVAFRGYTDNQSNDSLLRKAMTTKFPSTLVLIELAEELSAKNCELQLQWIRRDLNQLADDLTNENFASFDPNFRIDLKGEALEWRVLGRLLRYATSYFEELGEAKRTKKVHATRYEETSADDITAHSFRSVSSARMCRHRQQSEPKPGHRHQQRLLQAPLQLRHNKVGDRKRLLKKKDEESYPPPAKLGLQTHRFPHKTKNVAFVASAVEVCEMFHV</sequence>
<dbReference type="OrthoDB" id="443798at2759"/>
<proteinExistence type="predicted"/>
<comment type="caution">
    <text evidence="1">The sequence shown here is derived from an EMBL/GenBank/DDBJ whole genome shotgun (WGS) entry which is preliminary data.</text>
</comment>
<dbReference type="AlphaFoldDB" id="A0A1Q9D960"/>